<evidence type="ECO:0000256" key="2">
    <source>
        <dbReference type="ARBA" id="ARBA00022670"/>
    </source>
</evidence>
<dbReference type="Gene3D" id="3.40.390.10">
    <property type="entry name" value="Collagenase (Catalytic Domain)"/>
    <property type="match status" value="1"/>
</dbReference>
<evidence type="ECO:0000259" key="14">
    <source>
        <dbReference type="PROSITE" id="PS51670"/>
    </source>
</evidence>
<protein>
    <recommendedName>
        <fullName evidence="13">Metalloendopeptidase</fullName>
        <ecNumber evidence="13">3.4.24.-</ecNumber>
    </recommendedName>
</protein>
<evidence type="ECO:0000256" key="1">
    <source>
        <dbReference type="ARBA" id="ARBA00002657"/>
    </source>
</evidence>
<proteinExistence type="evidence at transcript level"/>
<evidence type="ECO:0000256" key="13">
    <source>
        <dbReference type="RuleBase" id="RU361183"/>
    </source>
</evidence>
<feature type="binding site" evidence="12">
    <location>
        <position position="140"/>
    </location>
    <ligand>
        <name>Zn(2+)</name>
        <dbReference type="ChEBI" id="CHEBI:29105"/>
        <note>catalytic</note>
    </ligand>
</feature>
<evidence type="ECO:0000313" key="16">
    <source>
        <dbReference type="EMBL" id="AYV97265.1"/>
    </source>
</evidence>
<feature type="binding site" evidence="12">
    <location>
        <position position="144"/>
    </location>
    <ligand>
        <name>Zn(2+)</name>
        <dbReference type="ChEBI" id="CHEBI:29105"/>
        <note>catalytic</note>
    </ligand>
</feature>
<evidence type="ECO:0000256" key="10">
    <source>
        <dbReference type="ARBA" id="ARBA00023180"/>
    </source>
</evidence>
<dbReference type="SMART" id="SM00235">
    <property type="entry name" value="ZnMc"/>
    <property type="match status" value="1"/>
</dbReference>
<feature type="active site" evidence="12">
    <location>
        <position position="141"/>
    </location>
</feature>
<dbReference type="InterPro" id="IPR003582">
    <property type="entry name" value="ShKT_dom"/>
</dbReference>
<reference evidence="16" key="1">
    <citation type="submission" date="2018-02" db="EMBL/GenBank/DDBJ databases">
        <title>Comparative transcriptome analyses of the third and fourth stagelarvae of Anisakis simplex (Nematoda: Anisakidae).</title>
        <authorList>
            <person name="Nam U.-H."/>
            <person name="Kim J.-O."/>
            <person name="Kim J.-H."/>
        </authorList>
    </citation>
    <scope>NUCLEOTIDE SEQUENCE</scope>
    <source>
        <tissue evidence="16">Whole body</tissue>
    </source>
</reference>
<evidence type="ECO:0000256" key="3">
    <source>
        <dbReference type="ARBA" id="ARBA00022723"/>
    </source>
</evidence>
<feature type="binding site" evidence="12">
    <location>
        <position position="150"/>
    </location>
    <ligand>
        <name>Zn(2+)</name>
        <dbReference type="ChEBI" id="CHEBI:29105"/>
        <note>catalytic</note>
    </ligand>
</feature>
<dbReference type="CDD" id="cd04280">
    <property type="entry name" value="ZnMc_astacin_like"/>
    <property type="match status" value="1"/>
</dbReference>
<comment type="caution">
    <text evidence="11">Lacks conserved residue(s) required for the propagation of feature annotation.</text>
</comment>
<dbReference type="PANTHER" id="PTHR10127">
    <property type="entry name" value="DISCOIDIN, CUB, EGF, LAMININ , AND ZINC METALLOPROTEASE DOMAIN CONTAINING"/>
    <property type="match status" value="1"/>
</dbReference>
<name>A0A3G5BC99_ANISI</name>
<dbReference type="InterPro" id="IPR024079">
    <property type="entry name" value="MetalloPept_cat_dom_sf"/>
</dbReference>
<dbReference type="FunFam" id="3.40.390.10:FF:000015">
    <property type="entry name" value="Meprin A subunit"/>
    <property type="match status" value="1"/>
</dbReference>
<dbReference type="PROSITE" id="PS51670">
    <property type="entry name" value="SHKT"/>
    <property type="match status" value="1"/>
</dbReference>
<dbReference type="GO" id="GO:0004222">
    <property type="term" value="F:metalloendopeptidase activity"/>
    <property type="evidence" value="ECO:0007669"/>
    <property type="project" value="UniProtKB-UniRule"/>
</dbReference>
<gene>
    <name evidence="16" type="primary">nas-13</name>
</gene>
<dbReference type="InterPro" id="IPR006026">
    <property type="entry name" value="Peptidase_Metallo"/>
</dbReference>
<dbReference type="EMBL" id="MG966470">
    <property type="protein sequence ID" value="AYV97265.1"/>
    <property type="molecule type" value="mRNA"/>
</dbReference>
<comment type="function">
    <text evidence="1">Metalloprotease.</text>
</comment>
<keyword evidence="10" id="KW-0325">Glycoprotein</keyword>
<evidence type="ECO:0000256" key="6">
    <source>
        <dbReference type="ARBA" id="ARBA00022833"/>
    </source>
</evidence>
<keyword evidence="8" id="KW-0865">Zymogen</keyword>
<dbReference type="GO" id="GO:0008270">
    <property type="term" value="F:zinc ion binding"/>
    <property type="evidence" value="ECO:0007669"/>
    <property type="project" value="UniProtKB-UniRule"/>
</dbReference>
<dbReference type="PROSITE" id="PS51864">
    <property type="entry name" value="ASTACIN"/>
    <property type="match status" value="1"/>
</dbReference>
<dbReference type="Pfam" id="PF01400">
    <property type="entry name" value="Astacin"/>
    <property type="match status" value="1"/>
</dbReference>
<feature type="domain" description="ShKT" evidence="14">
    <location>
        <begin position="254"/>
        <end position="283"/>
    </location>
</feature>
<organism evidence="16">
    <name type="scientific">Anisakis simplex</name>
    <name type="common">Herring worm</name>
    <dbReference type="NCBI Taxonomy" id="6269"/>
    <lineage>
        <taxon>Eukaryota</taxon>
        <taxon>Metazoa</taxon>
        <taxon>Ecdysozoa</taxon>
        <taxon>Nematoda</taxon>
        <taxon>Chromadorea</taxon>
        <taxon>Rhabditida</taxon>
        <taxon>Spirurina</taxon>
        <taxon>Ascaridomorpha</taxon>
        <taxon>Ascaridoidea</taxon>
        <taxon>Anisakidae</taxon>
        <taxon>Anisakis</taxon>
        <taxon>Anisakis simplex complex</taxon>
    </lineage>
</organism>
<keyword evidence="2 12" id="KW-0645">Protease</keyword>
<keyword evidence="9" id="KW-1015">Disulfide bond</keyword>
<evidence type="ECO:0000256" key="11">
    <source>
        <dbReference type="PROSITE-ProRule" id="PRU01005"/>
    </source>
</evidence>
<keyword evidence="7 12" id="KW-0482">Metalloprotease</keyword>
<keyword evidence="4" id="KW-0732">Signal</keyword>
<keyword evidence="5 12" id="KW-0378">Hydrolase</keyword>
<dbReference type="InterPro" id="IPR034035">
    <property type="entry name" value="Astacin-like_dom"/>
</dbReference>
<keyword evidence="3 12" id="KW-0479">Metal-binding</keyword>
<dbReference type="SUPFAM" id="SSF55486">
    <property type="entry name" value="Metalloproteases ('zincins'), catalytic domain"/>
    <property type="match status" value="1"/>
</dbReference>
<dbReference type="InterPro" id="IPR001506">
    <property type="entry name" value="Peptidase_M12A"/>
</dbReference>
<comment type="cofactor">
    <cofactor evidence="12 13">
        <name>Zn(2+)</name>
        <dbReference type="ChEBI" id="CHEBI:29105"/>
    </cofactor>
    <text evidence="12 13">Binds 1 zinc ion per subunit.</text>
</comment>
<evidence type="ECO:0000259" key="15">
    <source>
        <dbReference type="PROSITE" id="PS51864"/>
    </source>
</evidence>
<evidence type="ECO:0000256" key="5">
    <source>
        <dbReference type="ARBA" id="ARBA00022801"/>
    </source>
</evidence>
<evidence type="ECO:0000256" key="8">
    <source>
        <dbReference type="ARBA" id="ARBA00023145"/>
    </source>
</evidence>
<dbReference type="PRINTS" id="PR00480">
    <property type="entry name" value="ASTACIN"/>
</dbReference>
<dbReference type="EC" id="3.4.24.-" evidence="13"/>
<feature type="domain" description="Peptidase M12A" evidence="15">
    <location>
        <begin position="50"/>
        <end position="242"/>
    </location>
</feature>
<accession>A0A3G5BC99</accession>
<evidence type="ECO:0000256" key="12">
    <source>
        <dbReference type="PROSITE-ProRule" id="PRU01211"/>
    </source>
</evidence>
<dbReference type="AlphaFoldDB" id="A0A3G5BC99"/>
<evidence type="ECO:0000256" key="7">
    <source>
        <dbReference type="ARBA" id="ARBA00023049"/>
    </source>
</evidence>
<keyword evidence="6 12" id="KW-0862">Zinc</keyword>
<evidence type="ECO:0000256" key="4">
    <source>
        <dbReference type="ARBA" id="ARBA00022729"/>
    </source>
</evidence>
<dbReference type="GO" id="GO:0006508">
    <property type="term" value="P:proteolysis"/>
    <property type="evidence" value="ECO:0007669"/>
    <property type="project" value="UniProtKB-KW"/>
</dbReference>
<sequence length="287" mass="32272">MERKPMLAPSHNASMAMFSSNLFEGDMADPNIGPGALLLHPAAVANAFGNALRDRRRRWKDGIVPFTVSRNFNADQRAIIAAAIADYHKYTCIKLVNRNKEKDYISIGPGSGCWSYVGYVGGEQTLSLGAECFVKGVVIHELMHALGIQHEQSRTDRDGYVKINFENILPGMEGNFQSYGSDEVDNLGLRYDYDSVMHYPEDGFSKNGKPTIVALEPNRNFGQRTGFSLNDVRKIWTYYECKGKYPEPPPIKYCLDQYSNCDARDCKTSPWLNKPCRLTCKLCRKGT</sequence>
<evidence type="ECO:0000256" key="9">
    <source>
        <dbReference type="ARBA" id="ARBA00023157"/>
    </source>
</evidence>
<dbReference type="PANTHER" id="PTHR10127:SF780">
    <property type="entry name" value="METALLOENDOPEPTIDASE"/>
    <property type="match status" value="1"/>
</dbReference>